<organism evidence="1 2">
    <name type="scientific">Halobacillus campisalis</name>
    <dbReference type="NCBI Taxonomy" id="435909"/>
    <lineage>
        <taxon>Bacteria</taxon>
        <taxon>Bacillati</taxon>
        <taxon>Bacillota</taxon>
        <taxon>Bacilli</taxon>
        <taxon>Bacillales</taxon>
        <taxon>Bacillaceae</taxon>
        <taxon>Halobacillus</taxon>
    </lineage>
</organism>
<name>A0ABW2K8T0_9BACI</name>
<evidence type="ECO:0000313" key="1">
    <source>
        <dbReference type="EMBL" id="MFC7322212.1"/>
    </source>
</evidence>
<proteinExistence type="predicted"/>
<dbReference type="RefSeq" id="WP_253937503.1">
    <property type="nucleotide sequence ID" value="NZ_JAPVRC010000013.1"/>
</dbReference>
<protein>
    <submittedName>
        <fullName evidence="1">Uncharacterized protein</fullName>
    </submittedName>
</protein>
<evidence type="ECO:0000313" key="2">
    <source>
        <dbReference type="Proteomes" id="UP001596494"/>
    </source>
</evidence>
<reference evidence="2" key="1">
    <citation type="journal article" date="2019" name="Int. J. Syst. Evol. Microbiol.">
        <title>The Global Catalogue of Microorganisms (GCM) 10K type strain sequencing project: providing services to taxonomists for standard genome sequencing and annotation.</title>
        <authorList>
            <consortium name="The Broad Institute Genomics Platform"/>
            <consortium name="The Broad Institute Genome Sequencing Center for Infectious Disease"/>
            <person name="Wu L."/>
            <person name="Ma J."/>
        </authorList>
    </citation>
    <scope>NUCLEOTIDE SEQUENCE [LARGE SCALE GENOMIC DNA]</scope>
    <source>
        <strain evidence="2">CCUG 73951</strain>
    </source>
</reference>
<accession>A0ABW2K8T0</accession>
<dbReference type="Proteomes" id="UP001596494">
    <property type="component" value="Unassembled WGS sequence"/>
</dbReference>
<sequence>MFGLMISKQEHQEIEYLLKREMEEITLDLGDHRIDPSIKEAMEERYSVLFQLFRRFATGEECLQYMPKKKKRTN</sequence>
<comment type="caution">
    <text evidence="1">The sequence shown here is derived from an EMBL/GenBank/DDBJ whole genome shotgun (WGS) entry which is preliminary data.</text>
</comment>
<gene>
    <name evidence="1" type="ORF">ACFQMN_15200</name>
</gene>
<dbReference type="EMBL" id="JBHTBY010000015">
    <property type="protein sequence ID" value="MFC7322212.1"/>
    <property type="molecule type" value="Genomic_DNA"/>
</dbReference>
<keyword evidence="2" id="KW-1185">Reference proteome</keyword>